<name>A0A8H9XVL8_ECOLX</name>
<evidence type="ECO:0000313" key="3">
    <source>
        <dbReference type="Proteomes" id="UP000622722"/>
    </source>
</evidence>
<dbReference type="InterPro" id="IPR029492">
    <property type="entry name" value="DUF4435"/>
</dbReference>
<accession>A0A8H9XVL8</accession>
<feature type="domain" description="DUF4435" evidence="1">
    <location>
        <begin position="28"/>
        <end position="248"/>
    </location>
</feature>
<protein>
    <submittedName>
        <fullName evidence="2">DUF4435 domain-containing protein</fullName>
    </submittedName>
</protein>
<reference evidence="2" key="1">
    <citation type="submission" date="2020-06" db="EMBL/GenBank/DDBJ databases">
        <title>REHAB project genomes.</title>
        <authorList>
            <person name="Shaw L.P."/>
        </authorList>
    </citation>
    <scope>NUCLEOTIDE SEQUENCE</scope>
    <source>
        <strain evidence="2">RHBSTW-00474</strain>
    </source>
</reference>
<evidence type="ECO:0000313" key="2">
    <source>
        <dbReference type="EMBL" id="MBA7722392.1"/>
    </source>
</evidence>
<gene>
    <name evidence="2" type="ORF">HV209_28255</name>
</gene>
<sequence>MLINDSNAENFSWSNEAENVISLFYDADIMVYVEGEDDIAFWEIIFKKNGRFNVEVQDVGGCEALQPYIEKITSGEINAIVARDSDLNHFSDNIVKHTNIIYTKGYSIENTIIDEKIISHILKNTGRFCTKKMQEIDVENWLSNFYSNIENLIILDIHNHLNKLGCSVIGDSCDRFMQSRNSYNICKEKIDEYINRLPESFTTNGLAEKNNIQFPENTSINHWVKGHFLFSASLRFITNFLASINKKTSISKDSFYANILSAFEIFYTEEHADYSYYNQKIGAIT</sequence>
<dbReference type="RefSeq" id="WP_001580542.1">
    <property type="nucleotide sequence ID" value="NZ_BGGO01000030.1"/>
</dbReference>
<evidence type="ECO:0000259" key="1">
    <source>
        <dbReference type="Pfam" id="PF14491"/>
    </source>
</evidence>
<dbReference type="EMBL" id="JABXPW010000022">
    <property type="protein sequence ID" value="MBA7722392.1"/>
    <property type="molecule type" value="Genomic_DNA"/>
</dbReference>
<dbReference type="AlphaFoldDB" id="A0A8H9XVL8"/>
<organism evidence="2 3">
    <name type="scientific">Escherichia coli</name>
    <dbReference type="NCBI Taxonomy" id="562"/>
    <lineage>
        <taxon>Bacteria</taxon>
        <taxon>Pseudomonadati</taxon>
        <taxon>Pseudomonadota</taxon>
        <taxon>Gammaproteobacteria</taxon>
        <taxon>Enterobacterales</taxon>
        <taxon>Enterobacteriaceae</taxon>
        <taxon>Escherichia</taxon>
    </lineage>
</organism>
<comment type="caution">
    <text evidence="2">The sequence shown here is derived from an EMBL/GenBank/DDBJ whole genome shotgun (WGS) entry which is preliminary data.</text>
</comment>
<dbReference type="Proteomes" id="UP000622722">
    <property type="component" value="Unassembled WGS sequence"/>
</dbReference>
<dbReference type="Pfam" id="PF14491">
    <property type="entry name" value="DUF4435"/>
    <property type="match status" value="1"/>
</dbReference>
<proteinExistence type="predicted"/>